<evidence type="ECO:0000313" key="3">
    <source>
        <dbReference type="EMBL" id="KAH7375485.1"/>
    </source>
</evidence>
<evidence type="ECO:0000256" key="1">
    <source>
        <dbReference type="SAM" id="MobiDB-lite"/>
    </source>
</evidence>
<dbReference type="OrthoDB" id="10463271at2759"/>
<feature type="compositionally biased region" description="Low complexity" evidence="1">
    <location>
        <begin position="357"/>
        <end position="367"/>
    </location>
</feature>
<name>A0A8K0X9X9_9PEZI</name>
<feature type="region of interest" description="Disordered" evidence="1">
    <location>
        <begin position="391"/>
        <end position="434"/>
    </location>
</feature>
<dbReference type="EMBL" id="JAGPXD010000001">
    <property type="protein sequence ID" value="KAH7375485.1"/>
    <property type="molecule type" value="Genomic_DNA"/>
</dbReference>
<keyword evidence="2" id="KW-1133">Transmembrane helix</keyword>
<feature type="compositionally biased region" description="Polar residues" evidence="1">
    <location>
        <begin position="109"/>
        <end position="118"/>
    </location>
</feature>
<feature type="region of interest" description="Disordered" evidence="1">
    <location>
        <begin position="18"/>
        <end position="57"/>
    </location>
</feature>
<sequence>MDASEDDSTILAWLDNIDPSADPDGPLISNLAPQEPGADNTGRLRGAPAPYPPLDTTVSDSIEELTVRRGMESPPALKLNEIRRSFKPVITIPNQSSSESLPVGASAGNAPSPNNDTAPSGGAALNCREIRPDDFLRDPRQTFAPRTEAQNQARRERFITQMHLEVDENVTDVDTLHAFMRHSLLAIPPRSKYHECKCPGGATISIMDRSAANDETPIPDEDEVPGNGTESNRSDRFALTDDEEDEPVGRTGRPISRGVEVQPIHPDSGLAILTHIMAQGQTDTLLEDLEDQTPFKYTMYSIHSQTGTSERMTGYIPIWMEGVSPSDSPWNSPLSGSPLLRPWTDYEQVPIFSERTPPAGSDPAPDAGSERDLGDGLTGEEYEMDELDLGDATLGSQMDGGSENAPRPGIKSRFTEDLPESNPNYRHSTDDDTRPLVEETALRCDMEQGVGHRGGEKTGYSGLRTSVLVVIALALMACVVLLVFIAVRMTNGF</sequence>
<comment type="caution">
    <text evidence="3">The sequence shown here is derived from an EMBL/GenBank/DDBJ whole genome shotgun (WGS) entry which is preliminary data.</text>
</comment>
<keyword evidence="4" id="KW-1185">Reference proteome</keyword>
<dbReference type="Proteomes" id="UP000813385">
    <property type="component" value="Unassembled WGS sequence"/>
</dbReference>
<reference evidence="3" key="1">
    <citation type="journal article" date="2021" name="Nat. Commun.">
        <title>Genetic determinants of endophytism in the Arabidopsis root mycobiome.</title>
        <authorList>
            <person name="Mesny F."/>
            <person name="Miyauchi S."/>
            <person name="Thiergart T."/>
            <person name="Pickel B."/>
            <person name="Atanasova L."/>
            <person name="Karlsson M."/>
            <person name="Huettel B."/>
            <person name="Barry K.W."/>
            <person name="Haridas S."/>
            <person name="Chen C."/>
            <person name="Bauer D."/>
            <person name="Andreopoulos W."/>
            <person name="Pangilinan J."/>
            <person name="LaButti K."/>
            <person name="Riley R."/>
            <person name="Lipzen A."/>
            <person name="Clum A."/>
            <person name="Drula E."/>
            <person name="Henrissat B."/>
            <person name="Kohler A."/>
            <person name="Grigoriev I.V."/>
            <person name="Martin F.M."/>
            <person name="Hacquard S."/>
        </authorList>
    </citation>
    <scope>NUCLEOTIDE SEQUENCE</scope>
    <source>
        <strain evidence="3">MPI-CAGE-AT-0016</strain>
    </source>
</reference>
<organism evidence="3 4">
    <name type="scientific">Plectosphaerella cucumerina</name>
    <dbReference type="NCBI Taxonomy" id="40658"/>
    <lineage>
        <taxon>Eukaryota</taxon>
        <taxon>Fungi</taxon>
        <taxon>Dikarya</taxon>
        <taxon>Ascomycota</taxon>
        <taxon>Pezizomycotina</taxon>
        <taxon>Sordariomycetes</taxon>
        <taxon>Hypocreomycetidae</taxon>
        <taxon>Glomerellales</taxon>
        <taxon>Plectosphaerellaceae</taxon>
        <taxon>Plectosphaerella</taxon>
    </lineage>
</organism>
<feature type="region of interest" description="Disordered" evidence="1">
    <location>
        <begin position="353"/>
        <end position="377"/>
    </location>
</feature>
<feature type="transmembrane region" description="Helical" evidence="2">
    <location>
        <begin position="467"/>
        <end position="487"/>
    </location>
</feature>
<protein>
    <submittedName>
        <fullName evidence="3">Uncharacterized protein</fullName>
    </submittedName>
</protein>
<keyword evidence="2" id="KW-0812">Transmembrane</keyword>
<evidence type="ECO:0000313" key="4">
    <source>
        <dbReference type="Proteomes" id="UP000813385"/>
    </source>
</evidence>
<evidence type="ECO:0000256" key="2">
    <source>
        <dbReference type="SAM" id="Phobius"/>
    </source>
</evidence>
<gene>
    <name evidence="3" type="ORF">B0T11DRAFT_323501</name>
</gene>
<accession>A0A8K0X9X9</accession>
<proteinExistence type="predicted"/>
<feature type="region of interest" description="Disordered" evidence="1">
    <location>
        <begin position="93"/>
        <end position="125"/>
    </location>
</feature>
<dbReference type="AlphaFoldDB" id="A0A8K0X9X9"/>
<feature type="region of interest" description="Disordered" evidence="1">
    <location>
        <begin position="213"/>
        <end position="262"/>
    </location>
</feature>
<keyword evidence="2" id="KW-0472">Membrane</keyword>